<reference evidence="2 3" key="1">
    <citation type="submission" date="2019-05" db="EMBL/GenBank/DDBJ databases">
        <title>Another draft genome of Portunus trituberculatus and its Hox gene families provides insights of decapod evolution.</title>
        <authorList>
            <person name="Jeong J.-H."/>
            <person name="Song I."/>
            <person name="Kim S."/>
            <person name="Choi T."/>
            <person name="Kim D."/>
            <person name="Ryu S."/>
            <person name="Kim W."/>
        </authorList>
    </citation>
    <scope>NUCLEOTIDE SEQUENCE [LARGE SCALE GENOMIC DNA]</scope>
    <source>
        <tissue evidence="2">Muscle</tissue>
    </source>
</reference>
<proteinExistence type="predicted"/>
<evidence type="ECO:0000256" key="1">
    <source>
        <dbReference type="SAM" id="MobiDB-lite"/>
    </source>
</evidence>
<name>A0A5B7KJM4_PORTR</name>
<keyword evidence="3" id="KW-1185">Reference proteome</keyword>
<comment type="caution">
    <text evidence="2">The sequence shown here is derived from an EMBL/GenBank/DDBJ whole genome shotgun (WGS) entry which is preliminary data.</text>
</comment>
<dbReference type="AlphaFoldDB" id="A0A5B7KJM4"/>
<organism evidence="2 3">
    <name type="scientific">Portunus trituberculatus</name>
    <name type="common">Swimming crab</name>
    <name type="synonym">Neptunus trituberculatus</name>
    <dbReference type="NCBI Taxonomy" id="210409"/>
    <lineage>
        <taxon>Eukaryota</taxon>
        <taxon>Metazoa</taxon>
        <taxon>Ecdysozoa</taxon>
        <taxon>Arthropoda</taxon>
        <taxon>Crustacea</taxon>
        <taxon>Multicrustacea</taxon>
        <taxon>Malacostraca</taxon>
        <taxon>Eumalacostraca</taxon>
        <taxon>Eucarida</taxon>
        <taxon>Decapoda</taxon>
        <taxon>Pleocyemata</taxon>
        <taxon>Brachyura</taxon>
        <taxon>Eubrachyura</taxon>
        <taxon>Portunoidea</taxon>
        <taxon>Portunidae</taxon>
        <taxon>Portuninae</taxon>
        <taxon>Portunus</taxon>
    </lineage>
</organism>
<dbReference type="Proteomes" id="UP000324222">
    <property type="component" value="Unassembled WGS sequence"/>
</dbReference>
<gene>
    <name evidence="2" type="ORF">E2C01_100514</name>
</gene>
<accession>A0A5B7KJM4</accession>
<evidence type="ECO:0000313" key="3">
    <source>
        <dbReference type="Proteomes" id="UP000324222"/>
    </source>
</evidence>
<sequence>MRYSSRDDHTTATPLHHHLHHHTSPLTSLPHSASLPHSGFFSEITLSPVTSPTSPITARMFASPT</sequence>
<protein>
    <submittedName>
        <fullName evidence="2">Uncharacterized protein</fullName>
    </submittedName>
</protein>
<dbReference type="EMBL" id="VSRR010142910">
    <property type="protein sequence ID" value="MPD04805.1"/>
    <property type="molecule type" value="Genomic_DNA"/>
</dbReference>
<evidence type="ECO:0000313" key="2">
    <source>
        <dbReference type="EMBL" id="MPD04805.1"/>
    </source>
</evidence>
<feature type="compositionally biased region" description="Basic and acidic residues" evidence="1">
    <location>
        <begin position="1"/>
        <end position="10"/>
    </location>
</feature>
<feature type="region of interest" description="Disordered" evidence="1">
    <location>
        <begin position="1"/>
        <end position="31"/>
    </location>
</feature>